<dbReference type="Proteomes" id="UP000460221">
    <property type="component" value="Unassembled WGS sequence"/>
</dbReference>
<dbReference type="EMBL" id="WLYK01000001">
    <property type="protein sequence ID" value="MTD12789.1"/>
    <property type="molecule type" value="Genomic_DNA"/>
</dbReference>
<gene>
    <name evidence="1" type="ORF">GIS00_02370</name>
</gene>
<reference evidence="1 2" key="1">
    <citation type="submission" date="2019-11" db="EMBL/GenBank/DDBJ databases">
        <authorList>
            <person name="Jiang L.-Q."/>
        </authorList>
    </citation>
    <scope>NUCLEOTIDE SEQUENCE [LARGE SCALE GENOMIC DNA]</scope>
    <source>
        <strain evidence="1 2">YIM 132087</strain>
    </source>
</reference>
<dbReference type="AlphaFoldDB" id="A0A7K1FH52"/>
<name>A0A7K1FH52_9ACTN</name>
<protein>
    <submittedName>
        <fullName evidence="1">Uncharacterized protein</fullName>
    </submittedName>
</protein>
<organism evidence="1 2">
    <name type="scientific">Nakamurella alba</name>
    <dbReference type="NCBI Taxonomy" id="2665158"/>
    <lineage>
        <taxon>Bacteria</taxon>
        <taxon>Bacillati</taxon>
        <taxon>Actinomycetota</taxon>
        <taxon>Actinomycetes</taxon>
        <taxon>Nakamurellales</taxon>
        <taxon>Nakamurellaceae</taxon>
        <taxon>Nakamurella</taxon>
    </lineage>
</organism>
<keyword evidence="2" id="KW-1185">Reference proteome</keyword>
<proteinExistence type="predicted"/>
<evidence type="ECO:0000313" key="1">
    <source>
        <dbReference type="EMBL" id="MTD12789.1"/>
    </source>
</evidence>
<sequence>MAAALVWGSRPTVGPPPEMREFGTGMVLMSRLDPEESPVEIPGDQLSEIGLGPALAKISWTTYRGQDVLLVTTFGSGACPTYISHVEMIGPQAIRLGTGSVLTNPREPGVDPALCTWDLAPSVSMVEPPADISPTERLTVEIDGFDLTVPPSG</sequence>
<accession>A0A7K1FH52</accession>
<comment type="caution">
    <text evidence="1">The sequence shown here is derived from an EMBL/GenBank/DDBJ whole genome shotgun (WGS) entry which is preliminary data.</text>
</comment>
<evidence type="ECO:0000313" key="2">
    <source>
        <dbReference type="Proteomes" id="UP000460221"/>
    </source>
</evidence>
<dbReference type="RefSeq" id="WP_154766784.1">
    <property type="nucleotide sequence ID" value="NZ_WLYK01000001.1"/>
</dbReference>